<protein>
    <submittedName>
        <fullName evidence="6">Zinc-responsive transcriptional regulator</fullName>
    </submittedName>
</protein>
<dbReference type="InterPro" id="IPR047057">
    <property type="entry name" value="MerR_fam"/>
</dbReference>
<dbReference type="AlphaFoldDB" id="A0A4U8Q772"/>
<comment type="caution">
    <text evidence="6">The sequence shown here is derived from an EMBL/GenBank/DDBJ whole genome shotgun (WGS) entry which is preliminary data.</text>
</comment>
<feature type="transmembrane region" description="Helical" evidence="4">
    <location>
        <begin position="143"/>
        <end position="163"/>
    </location>
</feature>
<feature type="domain" description="HTH merR-type" evidence="5">
    <location>
        <begin position="1"/>
        <end position="69"/>
    </location>
</feature>
<feature type="transmembrane region" description="Helical" evidence="4">
    <location>
        <begin position="220"/>
        <end position="242"/>
    </location>
</feature>
<gene>
    <name evidence="6" type="ORF">DSM106044_02422</name>
</gene>
<keyword evidence="1" id="KW-0805">Transcription regulation</keyword>
<sequence length="278" mass="32856">MTIKEVEEELNVTRANVRFYEKEGLLTARRNPINGYRDYSRENIETLKKIIFLRKLNVPIEEIKLVQLEKLSMEEMLHKQADSLEAEIKQLEQSRWICLELVKNQDFDYANLTVERYEDAVDKSGYMIFRDTISNLAAMKGKIAIWSIIIFSFILAFISYPLLPEGIVVWWNNIGKIVYGDKLLVFIFPVIASMLVFTARSWVWNFLYRNMPYYMLKVDAITTIVCLYLSILLLTSQLYAIFYHNWISWPIESSVIVETLIFLFILLVIAYKKKKEER</sequence>
<evidence type="ECO:0000259" key="5">
    <source>
        <dbReference type="PROSITE" id="PS50937"/>
    </source>
</evidence>
<evidence type="ECO:0000256" key="3">
    <source>
        <dbReference type="ARBA" id="ARBA00023163"/>
    </source>
</evidence>
<dbReference type="Gene3D" id="1.10.1660.10">
    <property type="match status" value="1"/>
</dbReference>
<keyword evidence="3" id="KW-0804">Transcription</keyword>
<evidence type="ECO:0000313" key="7">
    <source>
        <dbReference type="Proteomes" id="UP000306509"/>
    </source>
</evidence>
<reference evidence="6 7" key="1">
    <citation type="journal article" date="2019" name="Anaerobe">
        <title>Detection of Robinsoniella peoriensis in multiple bone samples of a trauma patient.</title>
        <authorList>
            <person name="Schrottner P."/>
            <person name="Hartwich K."/>
            <person name="Bunk B."/>
            <person name="Schober I."/>
            <person name="Helbig S."/>
            <person name="Rudolph W.W."/>
            <person name="Gunzer F."/>
        </authorList>
    </citation>
    <scope>NUCLEOTIDE SEQUENCE [LARGE SCALE GENOMIC DNA]</scope>
    <source>
        <strain evidence="6 7">DSM 106044</strain>
    </source>
</reference>
<dbReference type="GO" id="GO:0003700">
    <property type="term" value="F:DNA-binding transcription factor activity"/>
    <property type="evidence" value="ECO:0007669"/>
    <property type="project" value="InterPro"/>
</dbReference>
<keyword evidence="7" id="KW-1185">Reference proteome</keyword>
<feature type="transmembrane region" description="Helical" evidence="4">
    <location>
        <begin position="254"/>
        <end position="271"/>
    </location>
</feature>
<name>A0A4U8Q772_9FIRM</name>
<keyword evidence="4" id="KW-1133">Transmembrane helix</keyword>
<keyword evidence="2" id="KW-0238">DNA-binding</keyword>
<evidence type="ECO:0000313" key="6">
    <source>
        <dbReference type="EMBL" id="TLD00721.1"/>
    </source>
</evidence>
<dbReference type="RefSeq" id="WP_044295038.1">
    <property type="nucleotide sequence ID" value="NZ_CABMJZ010000109.1"/>
</dbReference>
<dbReference type="GO" id="GO:0003677">
    <property type="term" value="F:DNA binding"/>
    <property type="evidence" value="ECO:0007669"/>
    <property type="project" value="UniProtKB-KW"/>
</dbReference>
<organism evidence="6 7">
    <name type="scientific">Robinsoniella peoriensis</name>
    <dbReference type="NCBI Taxonomy" id="180332"/>
    <lineage>
        <taxon>Bacteria</taxon>
        <taxon>Bacillati</taxon>
        <taxon>Bacillota</taxon>
        <taxon>Clostridia</taxon>
        <taxon>Lachnospirales</taxon>
        <taxon>Lachnospiraceae</taxon>
        <taxon>Robinsoniella</taxon>
    </lineage>
</organism>
<dbReference type="EMBL" id="QGQD01000049">
    <property type="protein sequence ID" value="TLD00721.1"/>
    <property type="molecule type" value="Genomic_DNA"/>
</dbReference>
<feature type="transmembrane region" description="Helical" evidence="4">
    <location>
        <begin position="183"/>
        <end position="208"/>
    </location>
</feature>
<evidence type="ECO:0000256" key="1">
    <source>
        <dbReference type="ARBA" id="ARBA00023015"/>
    </source>
</evidence>
<evidence type="ECO:0000256" key="2">
    <source>
        <dbReference type="ARBA" id="ARBA00023125"/>
    </source>
</evidence>
<accession>A0A4U8Q772</accession>
<dbReference type="InterPro" id="IPR009061">
    <property type="entry name" value="DNA-bd_dom_put_sf"/>
</dbReference>
<dbReference type="PANTHER" id="PTHR30204">
    <property type="entry name" value="REDOX-CYCLING DRUG-SENSING TRANSCRIPTIONAL ACTIVATOR SOXR"/>
    <property type="match status" value="1"/>
</dbReference>
<dbReference type="STRING" id="180332.GCA_000797495_00714"/>
<dbReference type="SUPFAM" id="SSF46955">
    <property type="entry name" value="Putative DNA-binding domain"/>
    <property type="match status" value="1"/>
</dbReference>
<dbReference type="InterPro" id="IPR000551">
    <property type="entry name" value="MerR-type_HTH_dom"/>
</dbReference>
<dbReference type="Pfam" id="PF13411">
    <property type="entry name" value="MerR_1"/>
    <property type="match status" value="1"/>
</dbReference>
<dbReference type="Proteomes" id="UP000306509">
    <property type="component" value="Unassembled WGS sequence"/>
</dbReference>
<keyword evidence="4" id="KW-0472">Membrane</keyword>
<evidence type="ECO:0000256" key="4">
    <source>
        <dbReference type="SAM" id="Phobius"/>
    </source>
</evidence>
<dbReference type="PANTHER" id="PTHR30204:SF94">
    <property type="entry name" value="HEAVY METAL-DEPENDENT TRANSCRIPTIONAL REGULATOR HI_0293-RELATED"/>
    <property type="match status" value="1"/>
</dbReference>
<dbReference type="CDD" id="cd00592">
    <property type="entry name" value="HTH_MerR-like"/>
    <property type="match status" value="1"/>
</dbReference>
<proteinExistence type="predicted"/>
<keyword evidence="4" id="KW-0812">Transmembrane</keyword>
<dbReference type="PROSITE" id="PS50937">
    <property type="entry name" value="HTH_MERR_2"/>
    <property type="match status" value="1"/>
</dbReference>
<dbReference type="SMART" id="SM00422">
    <property type="entry name" value="HTH_MERR"/>
    <property type="match status" value="1"/>
</dbReference>